<name>A0ABP7WFH3_9ACTN</name>
<feature type="domain" description="NIT" evidence="7">
    <location>
        <begin position="39"/>
        <end position="318"/>
    </location>
</feature>
<keyword evidence="9" id="KW-1185">Reference proteome</keyword>
<feature type="compositionally biased region" description="Low complexity" evidence="6">
    <location>
        <begin position="817"/>
        <end position="831"/>
    </location>
</feature>
<dbReference type="InterPro" id="IPR036890">
    <property type="entry name" value="HATPase_C_sf"/>
</dbReference>
<dbReference type="Proteomes" id="UP001500683">
    <property type="component" value="Unassembled WGS sequence"/>
</dbReference>
<feature type="region of interest" description="Disordered" evidence="6">
    <location>
        <begin position="686"/>
        <end position="906"/>
    </location>
</feature>
<feature type="compositionally biased region" description="Pro residues" evidence="6">
    <location>
        <begin position="692"/>
        <end position="730"/>
    </location>
</feature>
<evidence type="ECO:0000313" key="8">
    <source>
        <dbReference type="EMBL" id="GAA4088030.1"/>
    </source>
</evidence>
<feature type="region of interest" description="Disordered" evidence="6">
    <location>
        <begin position="250"/>
        <end position="277"/>
    </location>
</feature>
<dbReference type="PRINTS" id="PR01217">
    <property type="entry name" value="PRICHEXTENSN"/>
</dbReference>
<dbReference type="PROSITE" id="PS50906">
    <property type="entry name" value="NIT"/>
    <property type="match status" value="1"/>
</dbReference>
<feature type="compositionally biased region" description="Low complexity" evidence="6">
    <location>
        <begin position="751"/>
        <end position="765"/>
    </location>
</feature>
<protein>
    <recommendedName>
        <fullName evidence="2">histidine kinase</fullName>
        <ecNumber evidence="2">2.7.13.3</ecNumber>
    </recommendedName>
</protein>
<reference evidence="9" key="1">
    <citation type="journal article" date="2019" name="Int. J. Syst. Evol. Microbiol.">
        <title>The Global Catalogue of Microorganisms (GCM) 10K type strain sequencing project: providing services to taxonomists for standard genome sequencing and annotation.</title>
        <authorList>
            <consortium name="The Broad Institute Genomics Platform"/>
            <consortium name="The Broad Institute Genome Sequencing Center for Infectious Disease"/>
            <person name="Wu L."/>
            <person name="Ma J."/>
        </authorList>
    </citation>
    <scope>NUCLEOTIDE SEQUENCE [LARGE SCALE GENOMIC DNA]</scope>
    <source>
        <strain evidence="9">JCM 16702</strain>
    </source>
</reference>
<dbReference type="SMART" id="SM00387">
    <property type="entry name" value="HATPase_c"/>
    <property type="match status" value="1"/>
</dbReference>
<dbReference type="Pfam" id="PF08376">
    <property type="entry name" value="NIT"/>
    <property type="match status" value="1"/>
</dbReference>
<dbReference type="EC" id="2.7.13.3" evidence="2"/>
<evidence type="ECO:0000256" key="3">
    <source>
        <dbReference type="ARBA" id="ARBA00022553"/>
    </source>
</evidence>
<evidence type="ECO:0000256" key="5">
    <source>
        <dbReference type="ARBA" id="ARBA00022777"/>
    </source>
</evidence>
<dbReference type="Gene3D" id="3.30.565.10">
    <property type="entry name" value="Histidine kinase-like ATPase, C-terminal domain"/>
    <property type="match status" value="1"/>
</dbReference>
<keyword evidence="5" id="KW-0418">Kinase</keyword>
<keyword evidence="3" id="KW-0597">Phosphoprotein</keyword>
<comment type="catalytic activity">
    <reaction evidence="1">
        <text>ATP + protein L-histidine = ADP + protein N-phospho-L-histidine.</text>
        <dbReference type="EC" id="2.7.13.3"/>
    </reaction>
</comment>
<feature type="compositionally biased region" description="Low complexity" evidence="6">
    <location>
        <begin position="845"/>
        <end position="860"/>
    </location>
</feature>
<evidence type="ECO:0000259" key="7">
    <source>
        <dbReference type="PROSITE" id="PS50906"/>
    </source>
</evidence>
<evidence type="ECO:0000313" key="9">
    <source>
        <dbReference type="Proteomes" id="UP001500683"/>
    </source>
</evidence>
<dbReference type="PANTHER" id="PTHR45436:SF5">
    <property type="entry name" value="SENSOR HISTIDINE KINASE TRCS"/>
    <property type="match status" value="1"/>
</dbReference>
<dbReference type="InterPro" id="IPR013587">
    <property type="entry name" value="Nitrate/nitrite_sensing"/>
</dbReference>
<evidence type="ECO:0000256" key="4">
    <source>
        <dbReference type="ARBA" id="ARBA00022679"/>
    </source>
</evidence>
<accession>A0ABP7WFH3</accession>
<dbReference type="SUPFAM" id="SSF55874">
    <property type="entry name" value="ATPase domain of HSP90 chaperone/DNA topoisomerase II/histidine kinase"/>
    <property type="match status" value="1"/>
</dbReference>
<dbReference type="InterPro" id="IPR050428">
    <property type="entry name" value="TCS_sensor_his_kinase"/>
</dbReference>
<keyword evidence="4" id="KW-0808">Transferase</keyword>
<comment type="caution">
    <text evidence="8">The sequence shown here is derived from an EMBL/GenBank/DDBJ whole genome shotgun (WGS) entry which is preliminary data.</text>
</comment>
<dbReference type="EMBL" id="BAAAZG010000042">
    <property type="protein sequence ID" value="GAA4088030.1"/>
    <property type="molecule type" value="Genomic_DNA"/>
</dbReference>
<feature type="compositionally biased region" description="Pro residues" evidence="6">
    <location>
        <begin position="832"/>
        <end position="844"/>
    </location>
</feature>
<dbReference type="InterPro" id="IPR003594">
    <property type="entry name" value="HATPase_dom"/>
</dbReference>
<proteinExistence type="predicted"/>
<dbReference type="InterPro" id="IPR010910">
    <property type="entry name" value="Nitrate/nitrite_sensing_bac"/>
</dbReference>
<evidence type="ECO:0000256" key="6">
    <source>
        <dbReference type="SAM" id="MobiDB-lite"/>
    </source>
</evidence>
<dbReference type="PANTHER" id="PTHR45436">
    <property type="entry name" value="SENSOR HISTIDINE KINASE YKOH"/>
    <property type="match status" value="1"/>
</dbReference>
<dbReference type="Pfam" id="PF02518">
    <property type="entry name" value="HATPase_c"/>
    <property type="match status" value="1"/>
</dbReference>
<evidence type="ECO:0000256" key="1">
    <source>
        <dbReference type="ARBA" id="ARBA00000085"/>
    </source>
</evidence>
<feature type="compositionally biased region" description="Basic and acidic residues" evidence="6">
    <location>
        <begin position="250"/>
        <end position="261"/>
    </location>
</feature>
<evidence type="ECO:0000256" key="2">
    <source>
        <dbReference type="ARBA" id="ARBA00012438"/>
    </source>
</evidence>
<sequence length="906" mass="96548">MLLVPLLSLVALWTYLTAISFGDAKALLDSERFQEQTLLPTQRLVDALQKERRLSLAALGARSATRHPELTAQRRATDGVRASVERYSKDPDTRGTIEPAVRARLDGLLRRLGELDGMRRQVDERGADRAGVLNDYSAVIDAAFGVYGAVTPEDPRIAAEARTLLQLTRAREYLAREDALVTGVLAAGRLTGAERAQFAQFTGVQRYTYADAVPGLPAADRVRYDRLVTMPQFARLHALEERILHAAERNAARTGRTDRAEGTSATARGGTGVADPAVPMTPPVGAADWNAAAVPVLDRLYGFENQVLDGVTERARGIAIGVFARLAIAGGLGLVALVLSVVVAARVSRRLLRECRTLTARVVDFTRRRLPQLAEDARAGRPIRTADEEPDDDYQIDEIRQISQSFARAREAVLLAAAAEVDARRGINEVFVNLARRNQALLHRQLSLLDVMEHRTEDPGELADLFRLDHLATRMRRHAEGLVILAGRPSGRGWRRPVPLVDVVRGAVAEVEDYPRVRVQPLPRLALAGSAVADVVHLLAEIVENATTFSPPQSPVQVSGHAVASGFAIEVEDRGLGMSAEAVRLANERLADPPEFDPADSARLGLFVVARLAHRHDIQVTLRPSPYGGTTAIVLLPSSLIVEPEADAPARHAVGEQDQQSLPQPVVVAAPASASAAAPGQPGVMRLVAEPSAPPEPPTPPVLRPAPVAPVPPIPPSAPRAVPPPVPPPGDTASDDLPRRRRTGRPPAGGPPAAGASLAGGAPAGEQQPSAPDPEPPVTEDGLPRRRRQTHLAPQLRERVDADLAAAGIRPPDEDVPPTGTGPLSPLDTGPLPSPPAPPAPSPDAPAADPSAAGPAAADPQRSPDSLRTMLSAMQRGWERGRQEAEQDGAPPPPAQSPRAQEDDSR</sequence>
<gene>
    <name evidence="8" type="ORF">GCM10022214_55450</name>
</gene>
<organism evidence="8 9">
    <name type="scientific">Actinomadura miaoliensis</name>
    <dbReference type="NCBI Taxonomy" id="430685"/>
    <lineage>
        <taxon>Bacteria</taxon>
        <taxon>Bacillati</taxon>
        <taxon>Actinomycetota</taxon>
        <taxon>Actinomycetes</taxon>
        <taxon>Streptosporangiales</taxon>
        <taxon>Thermomonosporaceae</taxon>
        <taxon>Actinomadura</taxon>
    </lineage>
</organism>